<dbReference type="OMA" id="TLSTCCV"/>
<accession>D8SWT8</accession>
<reference evidence="9 10" key="1">
    <citation type="journal article" date="2011" name="Science">
        <title>The Selaginella genome identifies genetic changes associated with the evolution of vascular plants.</title>
        <authorList>
            <person name="Banks J.A."/>
            <person name="Nishiyama T."/>
            <person name="Hasebe M."/>
            <person name="Bowman J.L."/>
            <person name="Gribskov M."/>
            <person name="dePamphilis C."/>
            <person name="Albert V.A."/>
            <person name="Aono N."/>
            <person name="Aoyama T."/>
            <person name="Ambrose B.A."/>
            <person name="Ashton N.W."/>
            <person name="Axtell M.J."/>
            <person name="Barker E."/>
            <person name="Barker M.S."/>
            <person name="Bennetzen J.L."/>
            <person name="Bonawitz N.D."/>
            <person name="Chapple C."/>
            <person name="Cheng C."/>
            <person name="Correa L.G."/>
            <person name="Dacre M."/>
            <person name="DeBarry J."/>
            <person name="Dreyer I."/>
            <person name="Elias M."/>
            <person name="Engstrom E.M."/>
            <person name="Estelle M."/>
            <person name="Feng L."/>
            <person name="Finet C."/>
            <person name="Floyd S.K."/>
            <person name="Frommer W.B."/>
            <person name="Fujita T."/>
            <person name="Gramzow L."/>
            <person name="Gutensohn M."/>
            <person name="Harholt J."/>
            <person name="Hattori M."/>
            <person name="Heyl A."/>
            <person name="Hirai T."/>
            <person name="Hiwatashi Y."/>
            <person name="Ishikawa M."/>
            <person name="Iwata M."/>
            <person name="Karol K.G."/>
            <person name="Koehler B."/>
            <person name="Kolukisaoglu U."/>
            <person name="Kubo M."/>
            <person name="Kurata T."/>
            <person name="Lalonde S."/>
            <person name="Li K."/>
            <person name="Li Y."/>
            <person name="Litt A."/>
            <person name="Lyons E."/>
            <person name="Manning G."/>
            <person name="Maruyama T."/>
            <person name="Michael T.P."/>
            <person name="Mikami K."/>
            <person name="Miyazaki S."/>
            <person name="Morinaga S."/>
            <person name="Murata T."/>
            <person name="Mueller-Roeber B."/>
            <person name="Nelson D.R."/>
            <person name="Obara M."/>
            <person name="Oguri Y."/>
            <person name="Olmstead R.G."/>
            <person name="Onodera N."/>
            <person name="Petersen B.L."/>
            <person name="Pils B."/>
            <person name="Prigge M."/>
            <person name="Rensing S.A."/>
            <person name="Riano-Pachon D.M."/>
            <person name="Roberts A.W."/>
            <person name="Sato Y."/>
            <person name="Scheller H.V."/>
            <person name="Schulz B."/>
            <person name="Schulz C."/>
            <person name="Shakirov E.V."/>
            <person name="Shibagaki N."/>
            <person name="Shinohara N."/>
            <person name="Shippen D.E."/>
            <person name="Soerensen I."/>
            <person name="Sotooka R."/>
            <person name="Sugimoto N."/>
            <person name="Sugita M."/>
            <person name="Sumikawa N."/>
            <person name="Tanurdzic M."/>
            <person name="Theissen G."/>
            <person name="Ulvskov P."/>
            <person name="Wakazuki S."/>
            <person name="Weng J.K."/>
            <person name="Willats W.W."/>
            <person name="Wipf D."/>
            <person name="Wolf P.G."/>
            <person name="Yang L."/>
            <person name="Zimmer A.D."/>
            <person name="Zhu Q."/>
            <person name="Mitros T."/>
            <person name="Hellsten U."/>
            <person name="Loque D."/>
            <person name="Otillar R."/>
            <person name="Salamov A."/>
            <person name="Schmutz J."/>
            <person name="Shapiro H."/>
            <person name="Lindquist E."/>
            <person name="Lucas S."/>
            <person name="Rokhsar D."/>
            <person name="Grigoriev I.V."/>
        </authorList>
    </citation>
    <scope>NUCLEOTIDE SEQUENCE [LARGE SCALE GENOMIC DNA]</scope>
</reference>
<dbReference type="InterPro" id="IPR006918">
    <property type="entry name" value="COBRA_pln"/>
</dbReference>
<feature type="chain" id="PRO_5003123107" description="COBRA C-terminal domain-containing protein" evidence="7">
    <location>
        <begin position="29"/>
        <end position="656"/>
    </location>
</feature>
<dbReference type="Pfam" id="PF25079">
    <property type="entry name" value="COB_C"/>
    <property type="match status" value="1"/>
</dbReference>
<dbReference type="OrthoDB" id="2014623at2759"/>
<dbReference type="SUPFAM" id="SSF49384">
    <property type="entry name" value="Carbohydrate-binding domain"/>
    <property type="match status" value="1"/>
</dbReference>
<dbReference type="FunCoup" id="D8SWT8">
    <property type="interactions" value="1003"/>
</dbReference>
<dbReference type="HOGENOM" id="CLU_420019_0_0_1"/>
<evidence type="ECO:0000259" key="8">
    <source>
        <dbReference type="Pfam" id="PF25079"/>
    </source>
</evidence>
<dbReference type="eggNOG" id="ENOG502QUPM">
    <property type="taxonomic scope" value="Eukaryota"/>
</dbReference>
<dbReference type="Gramene" id="EFJ11082">
    <property type="protein sequence ID" value="EFJ11082"/>
    <property type="gene ID" value="SELMODRAFT_126731"/>
</dbReference>
<evidence type="ECO:0000256" key="6">
    <source>
        <dbReference type="ARBA" id="ARBA00023180"/>
    </source>
</evidence>
<dbReference type="AlphaFoldDB" id="D8SWT8"/>
<dbReference type="InterPro" id="IPR056900">
    <property type="entry name" value="COB_C"/>
</dbReference>
<dbReference type="Proteomes" id="UP000001514">
    <property type="component" value="Unassembled WGS sequence"/>
</dbReference>
<evidence type="ECO:0000256" key="5">
    <source>
        <dbReference type="ARBA" id="ARBA00023136"/>
    </source>
</evidence>
<keyword evidence="10" id="KW-1185">Reference proteome</keyword>
<feature type="signal peptide" evidence="7">
    <location>
        <begin position="1"/>
        <end position="28"/>
    </location>
</feature>
<keyword evidence="5" id="KW-0472">Membrane</keyword>
<gene>
    <name evidence="9" type="ORF">SELMODRAFT_126731</name>
</gene>
<dbReference type="EMBL" id="GL377649">
    <property type="protein sequence ID" value="EFJ11082.1"/>
    <property type="molecule type" value="Genomic_DNA"/>
</dbReference>
<dbReference type="STRING" id="88036.D8SWT8"/>
<comment type="subcellular location">
    <subcellularLocation>
        <location evidence="1">Cell membrane</location>
    </subcellularLocation>
</comment>
<feature type="domain" description="COBRA C-terminal" evidence="8">
    <location>
        <begin position="422"/>
        <end position="628"/>
    </location>
</feature>
<evidence type="ECO:0000256" key="2">
    <source>
        <dbReference type="ARBA" id="ARBA00005507"/>
    </source>
</evidence>
<protein>
    <recommendedName>
        <fullName evidence="8">COBRA C-terminal domain-containing protein</fullName>
    </recommendedName>
</protein>
<dbReference type="InterPro" id="IPR008965">
    <property type="entry name" value="CBM2/CBM3_carb-bd_dom_sf"/>
</dbReference>
<sequence length="656" mass="72147">MAKNRDERLRWIGSSFFLVAIWASWAAAQQPAFEDASNSTCRGVLLHYSIRRVAKISPFLTDAAQQPYRFESALQLSNLGFSEVKNWRAFVGFQHREMLVQAPGALLADGENLPVTVAPAGATLAGFPQTDLLNAVETAGDTTKTSVTINLVGTEYGVEDFPLPANISFPVPGYTCGSVQKLGNDTLQLCCTENATAINSTSTDQFALPEPGDLTITYSVIQTFTDNYWAEVDISNDNPLGRIDGWNLTWEWQQGEFIFQMRGAQALDQDQTECLSGPAGAHYKDFDFSTVMSCNRHPTIVDLPPERANDTRVGMIPSCCRSGLLLPATMDPKLSKSAFQLFVYKVPPNLDRDTLAPPANFKIDPRYSCGQPQLIAPVEKPDPSSPTRMISAIKSWQVTCNMTRNGRLEQVGQVENLETRRKCCVSFSGFYNSSAVPCPTCACGCSANSTLPRPSCDTSSQAMLLPSYALLLPFQDRIGKALEWARMNRKPVPSVAPCSDNCPVSINWHVVSDFTDGWTARLSLLNWDETAVPEWFAAVELRNAFPGLERVYTLNGTLINDNTTLYFQGLPNYSDYLNRIDKNNPGKLQAVISFDKRKTPGINVTGGDGFPTRVVFNGEECALPDAIPISHGYRLRAVPRLVVSLLLAAVLAAFWL</sequence>
<dbReference type="GO" id="GO:0030246">
    <property type="term" value="F:carbohydrate binding"/>
    <property type="evidence" value="ECO:0007669"/>
    <property type="project" value="InterPro"/>
</dbReference>
<evidence type="ECO:0000313" key="10">
    <source>
        <dbReference type="Proteomes" id="UP000001514"/>
    </source>
</evidence>
<dbReference type="GO" id="GO:0010215">
    <property type="term" value="P:cellulose microfibril organization"/>
    <property type="evidence" value="ECO:0007669"/>
    <property type="project" value="InterPro"/>
</dbReference>
<evidence type="ECO:0000256" key="1">
    <source>
        <dbReference type="ARBA" id="ARBA00004236"/>
    </source>
</evidence>
<dbReference type="PANTHER" id="PTHR31052:SF3">
    <property type="entry name" value="COBRA-LIKE PROTEIN 7"/>
    <property type="match status" value="1"/>
</dbReference>
<keyword evidence="6" id="KW-0325">Glycoprotein</keyword>
<evidence type="ECO:0000256" key="4">
    <source>
        <dbReference type="ARBA" id="ARBA00022729"/>
    </source>
</evidence>
<name>D8SWT8_SELML</name>
<dbReference type="GO" id="GO:0005886">
    <property type="term" value="C:plasma membrane"/>
    <property type="evidence" value="ECO:0007669"/>
    <property type="project" value="UniProtKB-SubCell"/>
</dbReference>
<comment type="similarity">
    <text evidence="2">Belongs to the COBRA family.</text>
</comment>
<evidence type="ECO:0000313" key="9">
    <source>
        <dbReference type="EMBL" id="EFJ11082.1"/>
    </source>
</evidence>
<dbReference type="InParanoid" id="D8SWT8"/>
<dbReference type="PANTHER" id="PTHR31052">
    <property type="entry name" value="COBRA-LIKE PROTEIN 7"/>
    <property type="match status" value="1"/>
</dbReference>
<keyword evidence="3" id="KW-1003">Cell membrane</keyword>
<dbReference type="Pfam" id="PF04833">
    <property type="entry name" value="COBRA"/>
    <property type="match status" value="1"/>
</dbReference>
<dbReference type="KEGG" id="smo:SELMODRAFT_126731"/>
<evidence type="ECO:0000256" key="3">
    <source>
        <dbReference type="ARBA" id="ARBA00022475"/>
    </source>
</evidence>
<evidence type="ECO:0000256" key="7">
    <source>
        <dbReference type="SAM" id="SignalP"/>
    </source>
</evidence>
<organism evidence="10">
    <name type="scientific">Selaginella moellendorffii</name>
    <name type="common">Spikemoss</name>
    <dbReference type="NCBI Taxonomy" id="88036"/>
    <lineage>
        <taxon>Eukaryota</taxon>
        <taxon>Viridiplantae</taxon>
        <taxon>Streptophyta</taxon>
        <taxon>Embryophyta</taxon>
        <taxon>Tracheophyta</taxon>
        <taxon>Lycopodiopsida</taxon>
        <taxon>Selaginellales</taxon>
        <taxon>Selaginellaceae</taxon>
        <taxon>Selaginella</taxon>
    </lineage>
</organism>
<keyword evidence="4 7" id="KW-0732">Signal</keyword>
<proteinExistence type="inferred from homology"/>